<dbReference type="InterPro" id="IPR015422">
    <property type="entry name" value="PyrdxlP-dep_Trfase_small"/>
</dbReference>
<feature type="binding site" evidence="6">
    <location>
        <position position="264"/>
    </location>
    <ligand>
        <name>pyridoxal 5'-phosphate</name>
        <dbReference type="ChEBI" id="CHEBI:597326"/>
    </ligand>
</feature>
<comment type="similarity">
    <text evidence="6">Belongs to the class-III pyridoxal-phosphate-dependent aminotransferase family. LysJ subfamily.</text>
</comment>
<dbReference type="EC" id="2.6.1.118" evidence="6"/>
<dbReference type="PROSITE" id="PS00600">
    <property type="entry name" value="AA_TRANSFER_CLASS_3"/>
    <property type="match status" value="1"/>
</dbReference>
<dbReference type="InterPro" id="IPR005814">
    <property type="entry name" value="Aminotrans_3"/>
</dbReference>
<dbReference type="GO" id="GO:0005737">
    <property type="term" value="C:cytoplasm"/>
    <property type="evidence" value="ECO:0007669"/>
    <property type="project" value="UniProtKB-SubCell"/>
</dbReference>
<keyword evidence="8" id="KW-1185">Reference proteome</keyword>
<keyword evidence="4 6" id="KW-0808">Transferase</keyword>
<keyword evidence="6" id="KW-0055">Arginine biosynthesis</keyword>
<dbReference type="InterPro" id="IPR015421">
    <property type="entry name" value="PyrdxlP-dep_Trfase_major"/>
</dbReference>
<comment type="subunit">
    <text evidence="6">Homodimer.</text>
</comment>
<dbReference type="RefSeq" id="WP_089788444.1">
    <property type="nucleotide sequence ID" value="NZ_FOKW01000006.1"/>
</dbReference>
<dbReference type="PANTHER" id="PTHR11986:SF79">
    <property type="entry name" value="ACETYLORNITHINE AMINOTRANSFERASE, MITOCHONDRIAL"/>
    <property type="match status" value="1"/>
</dbReference>
<evidence type="ECO:0000256" key="5">
    <source>
        <dbReference type="ARBA" id="ARBA00022898"/>
    </source>
</evidence>
<comment type="subcellular location">
    <subcellularLocation>
        <location evidence="6">Cytoplasm</location>
    </subcellularLocation>
</comment>
<dbReference type="PANTHER" id="PTHR11986">
    <property type="entry name" value="AMINOTRANSFERASE CLASS III"/>
    <property type="match status" value="1"/>
</dbReference>
<dbReference type="OrthoDB" id="85346at2157"/>
<feature type="modified residue" description="N6-(pyridoxal phosphate)lysine" evidence="6">
    <location>
        <position position="237"/>
    </location>
</feature>
<dbReference type="SUPFAM" id="SSF53383">
    <property type="entry name" value="PLP-dependent transferases"/>
    <property type="match status" value="1"/>
</dbReference>
<comment type="pathway">
    <text evidence="6">Amino-acid biosynthesis; L-lysine biosynthesis via AAA pathway; L-lysine from L-alpha-aminoadipate (Thermus route): step 4/5.</text>
</comment>
<evidence type="ECO:0000313" key="7">
    <source>
        <dbReference type="EMBL" id="SFC25755.1"/>
    </source>
</evidence>
<name>A0A1I1HPM8_NATHA</name>
<reference evidence="8" key="1">
    <citation type="submission" date="2016-10" db="EMBL/GenBank/DDBJ databases">
        <authorList>
            <person name="Varghese N."/>
            <person name="Submissions S."/>
        </authorList>
    </citation>
    <scope>NUCLEOTIDE SEQUENCE [LARGE SCALE GENOMIC DNA]</scope>
    <source>
        <strain evidence="8">DSM 13078</strain>
    </source>
</reference>
<dbReference type="InterPro" id="IPR015424">
    <property type="entry name" value="PyrdxlP-dep_Trfase"/>
</dbReference>
<evidence type="ECO:0000256" key="6">
    <source>
        <dbReference type="HAMAP-Rule" id="MF_02084"/>
    </source>
</evidence>
<evidence type="ECO:0000256" key="1">
    <source>
        <dbReference type="ARBA" id="ARBA00022490"/>
    </source>
</evidence>
<dbReference type="Proteomes" id="UP000199161">
    <property type="component" value="Unassembled WGS sequence"/>
</dbReference>
<dbReference type="InterPro" id="IPR037537">
    <property type="entry name" value="LysJ"/>
</dbReference>
<dbReference type="GO" id="GO:0030170">
    <property type="term" value="F:pyridoxal phosphate binding"/>
    <property type="evidence" value="ECO:0007669"/>
    <property type="project" value="InterPro"/>
</dbReference>
<dbReference type="Gene3D" id="3.90.1150.10">
    <property type="entry name" value="Aspartate Aminotransferase, domain 1"/>
    <property type="match status" value="1"/>
</dbReference>
<feature type="binding site" evidence="6">
    <location>
        <begin position="208"/>
        <end position="211"/>
    </location>
    <ligand>
        <name>pyridoxal 5'-phosphate</name>
        <dbReference type="ChEBI" id="CHEBI:597326"/>
    </ligand>
</feature>
<dbReference type="InterPro" id="IPR050103">
    <property type="entry name" value="Class-III_PLP-dep_AT"/>
</dbReference>
<sequence length="382" mass="39952">MSGFVFSEKPIGIESGEGVTLVAEDGTEYLDFGASYACTPTGHCHPDVVEAVQEQAAELLYVQGSYPVESRTTLHEKLGALAPGGIGNVWLCNSGTEANEAALKFARSATDGTKIVAAKRAFHGRTAGTLSATWKPKYKKPFEPLLEDHVEFVDYGDEEELAAAVDDDTAAVILEPIQGEGGIHPAPQSYLETAREVTEATDTALIFDEIQTGIGRTGDLWACEGYGVVPDILTTAKGIASGLPMGATLCADWIAENAGPHGSTFSGNPVVAAAANATLEVVVEEDLPGNAAEVGSYLQDELAALDAPIRDVRGEGLMLGVEVKRGANRVLRDLALEHGVLALPAGRSVVRLLPPLVLEESHADAVVAALGDVLTPDARAQS</sequence>
<dbReference type="GO" id="GO:0008483">
    <property type="term" value="F:transaminase activity"/>
    <property type="evidence" value="ECO:0007669"/>
    <property type="project" value="UniProtKB-UniRule"/>
</dbReference>
<evidence type="ECO:0000256" key="4">
    <source>
        <dbReference type="ARBA" id="ARBA00022679"/>
    </source>
</evidence>
<feature type="binding site" evidence="6">
    <location>
        <position position="122"/>
    </location>
    <ligand>
        <name>pyridoxal 5'-phosphate</name>
        <dbReference type="ChEBI" id="CHEBI:597326"/>
    </ligand>
</feature>
<evidence type="ECO:0000256" key="2">
    <source>
        <dbReference type="ARBA" id="ARBA00022576"/>
    </source>
</evidence>
<dbReference type="PIRSF" id="PIRSF000521">
    <property type="entry name" value="Transaminase_4ab_Lys_Orn"/>
    <property type="match status" value="1"/>
</dbReference>
<dbReference type="EC" id="2.6.1.124" evidence="6"/>
<dbReference type="GO" id="GO:0042450">
    <property type="term" value="P:L-arginine biosynthetic process via ornithine"/>
    <property type="evidence" value="ECO:0007669"/>
    <property type="project" value="UniProtKB-UniRule"/>
</dbReference>
<dbReference type="EMBL" id="FOKW01000006">
    <property type="protein sequence ID" value="SFC25755.1"/>
    <property type="molecule type" value="Genomic_DNA"/>
</dbReference>
<dbReference type="AlphaFoldDB" id="A0A1I1HPM8"/>
<comment type="cofactor">
    <cofactor evidence="6">
        <name>pyridoxal 5'-phosphate</name>
        <dbReference type="ChEBI" id="CHEBI:597326"/>
    </cofactor>
    <text evidence="6">Binds 1 pyridoxal phosphate per subunit.</text>
</comment>
<dbReference type="FunFam" id="3.40.640.10:FF:000004">
    <property type="entry name" value="Acetylornithine aminotransferase"/>
    <property type="match status" value="1"/>
</dbReference>
<keyword evidence="1 6" id="KW-0963">Cytoplasm</keyword>
<dbReference type="GO" id="GO:0042802">
    <property type="term" value="F:identical protein binding"/>
    <property type="evidence" value="ECO:0007669"/>
    <property type="project" value="TreeGrafter"/>
</dbReference>
<dbReference type="UniPathway" id="UPA00033">
    <property type="reaction ID" value="UER00038"/>
</dbReference>
<dbReference type="HAMAP" id="MF_02084">
    <property type="entry name" value="LysJ_aminotrans_3"/>
    <property type="match status" value="1"/>
</dbReference>
<evidence type="ECO:0000256" key="3">
    <source>
        <dbReference type="ARBA" id="ARBA00022605"/>
    </source>
</evidence>
<feature type="binding site" evidence="6">
    <location>
        <position position="263"/>
    </location>
    <ligand>
        <name>substrate</name>
    </ligand>
</feature>
<organism evidence="7 8">
    <name type="scientific">Natronobacterium haloterrestre</name>
    <name type="common">Halobiforma haloterrestris</name>
    <dbReference type="NCBI Taxonomy" id="148448"/>
    <lineage>
        <taxon>Archaea</taxon>
        <taxon>Methanobacteriati</taxon>
        <taxon>Methanobacteriota</taxon>
        <taxon>Stenosarchaea group</taxon>
        <taxon>Halobacteria</taxon>
        <taxon>Halobacteriales</taxon>
        <taxon>Natrialbaceae</taxon>
        <taxon>Natronobacterium</taxon>
    </lineage>
</organism>
<keyword evidence="5 6" id="KW-0663">Pyridoxal phosphate</keyword>
<comment type="function">
    <text evidence="6">Involved in both the arginine and lysine biosynthetic pathways.</text>
</comment>
<dbReference type="Pfam" id="PF00202">
    <property type="entry name" value="Aminotran_3"/>
    <property type="match status" value="1"/>
</dbReference>
<accession>A0A1I1HPM8</accession>
<protein>
    <recommendedName>
        <fullName evidence="6">Putative [LysW]-aminoadipate semialdehyde/glutamate semialdehyde transaminase</fullName>
        <ecNumber evidence="6">2.6.1.118</ecNumber>
        <ecNumber evidence="6">2.6.1.124</ecNumber>
    </recommendedName>
</protein>
<dbReference type="UniPathway" id="UPA00068"/>
<dbReference type="CDD" id="cd00610">
    <property type="entry name" value="OAT_like"/>
    <property type="match status" value="1"/>
</dbReference>
<dbReference type="Gene3D" id="3.40.640.10">
    <property type="entry name" value="Type I PLP-dependent aspartate aminotransferase-like (Major domain)"/>
    <property type="match status" value="1"/>
</dbReference>
<comment type="catalytic activity">
    <reaction evidence="6">
        <text>[amino-group carrier protein]-C-terminal-gamma-(L-lysyl)-L-glutamate + 2-oxoglutarate = [amino-group carrier protein]-C-terminal-N-(1-carboxy-5-oxopentan-1-yl)-L-glutamine + L-glutamate</text>
        <dbReference type="Rhea" id="RHEA:41952"/>
        <dbReference type="Rhea" id="RHEA-COMP:9714"/>
        <dbReference type="Rhea" id="RHEA-COMP:9715"/>
        <dbReference type="ChEBI" id="CHEBI:16810"/>
        <dbReference type="ChEBI" id="CHEBI:29985"/>
        <dbReference type="ChEBI" id="CHEBI:78501"/>
        <dbReference type="ChEBI" id="CHEBI:78526"/>
        <dbReference type="EC" id="2.6.1.118"/>
    </reaction>
</comment>
<dbReference type="GO" id="GO:0019878">
    <property type="term" value="P:lysine biosynthetic process via aminoadipic acid"/>
    <property type="evidence" value="ECO:0007669"/>
    <property type="project" value="UniProtKB-UniRule"/>
</dbReference>
<comment type="catalytic activity">
    <reaction evidence="6">
        <text>[amino-group carrier protein]-C-terminal-gamma-(L-ornithyl)-L-glutamate + 2-oxoglutarate = [amino-group carrier protein]-C-terminal-gamma-(L-glutamyl-5-semialdehyde)-L-glutamate + L-glutamate</text>
        <dbReference type="Rhea" id="RHEA:52672"/>
        <dbReference type="Rhea" id="RHEA-COMP:13327"/>
        <dbReference type="Rhea" id="RHEA-COMP:13328"/>
        <dbReference type="ChEBI" id="CHEBI:16810"/>
        <dbReference type="ChEBI" id="CHEBI:29985"/>
        <dbReference type="ChEBI" id="CHEBI:136761"/>
        <dbReference type="ChEBI" id="CHEBI:136763"/>
        <dbReference type="EC" id="2.6.1.124"/>
    </reaction>
</comment>
<evidence type="ECO:0000313" key="8">
    <source>
        <dbReference type="Proteomes" id="UP000199161"/>
    </source>
</evidence>
<feature type="binding site" evidence="6">
    <location>
        <position position="125"/>
    </location>
    <ligand>
        <name>substrate</name>
    </ligand>
</feature>
<feature type="binding site" evidence="6">
    <location>
        <begin position="95"/>
        <end position="96"/>
    </location>
    <ligand>
        <name>pyridoxal 5'-phosphate</name>
        <dbReference type="ChEBI" id="CHEBI:597326"/>
    </ligand>
</feature>
<comment type="pathway">
    <text evidence="6">Amino-acid biosynthesis; L-arginine biosynthesis.</text>
</comment>
<keyword evidence="3 6" id="KW-0028">Amino-acid biosynthesis</keyword>
<dbReference type="InterPro" id="IPR049704">
    <property type="entry name" value="Aminotrans_3_PPA_site"/>
</dbReference>
<gene>
    <name evidence="6" type="primary">lysJ</name>
    <name evidence="7" type="ORF">SAMN05444422_10698</name>
</gene>
<proteinExistence type="inferred from homology"/>
<keyword evidence="2 6" id="KW-0032">Aminotransferase</keyword>
<keyword evidence="6" id="KW-0457">Lysine biosynthesis</keyword>